<dbReference type="AlphaFoldDB" id="H3KE63"/>
<evidence type="ECO:0000313" key="2">
    <source>
        <dbReference type="Proteomes" id="UP000004956"/>
    </source>
</evidence>
<dbReference type="STRING" id="762967.HMPREF9440_01027"/>
<evidence type="ECO:0000313" key="1">
    <source>
        <dbReference type="EMBL" id="EHY31590.1"/>
    </source>
</evidence>
<dbReference type="HOGENOM" id="CLU_3240566_0_0_4"/>
<dbReference type="EMBL" id="AFBQ01000139">
    <property type="protein sequence ID" value="EHY31590.1"/>
    <property type="molecule type" value="Genomic_DNA"/>
</dbReference>
<organism evidence="1 2">
    <name type="scientific">Sutterella parvirubra YIT 11816</name>
    <dbReference type="NCBI Taxonomy" id="762967"/>
    <lineage>
        <taxon>Bacteria</taxon>
        <taxon>Pseudomonadati</taxon>
        <taxon>Pseudomonadota</taxon>
        <taxon>Betaproteobacteria</taxon>
        <taxon>Burkholderiales</taxon>
        <taxon>Sutterellaceae</taxon>
        <taxon>Sutterella</taxon>
    </lineage>
</organism>
<sequence>METGRSGGRGADAFLSGLVGGVVRKRRVPVLRRTPVPEVIASS</sequence>
<keyword evidence="2" id="KW-1185">Reference proteome</keyword>
<protein>
    <submittedName>
        <fullName evidence="1">Uncharacterized protein</fullName>
    </submittedName>
</protein>
<gene>
    <name evidence="1" type="ORF">HMPREF9440_01027</name>
</gene>
<comment type="caution">
    <text evidence="1">The sequence shown here is derived from an EMBL/GenBank/DDBJ whole genome shotgun (WGS) entry which is preliminary data.</text>
</comment>
<reference evidence="1 2" key="1">
    <citation type="submission" date="2011-11" db="EMBL/GenBank/DDBJ databases">
        <authorList>
            <person name="Weinstock G."/>
            <person name="Sodergren E."/>
            <person name="Clifton S."/>
            <person name="Fulton L."/>
            <person name="Fulton B."/>
            <person name="Courtney L."/>
            <person name="Fronick C."/>
            <person name="Harrison M."/>
            <person name="Strong C."/>
            <person name="Farmer C."/>
            <person name="Delahaunty K."/>
            <person name="Markovic C."/>
            <person name="Hall O."/>
            <person name="Minx P."/>
            <person name="Tomlinson C."/>
            <person name="Mitreva M."/>
            <person name="Hou S."/>
            <person name="Chen J."/>
            <person name="Wollam A."/>
            <person name="Pepin K.H."/>
            <person name="Johnson M."/>
            <person name="Bhonagiri V."/>
            <person name="Zhang X."/>
            <person name="Suruliraj S."/>
            <person name="Warren W."/>
            <person name="Chinwalla A."/>
            <person name="Mardis E.R."/>
            <person name="Wilson R.K."/>
        </authorList>
    </citation>
    <scope>NUCLEOTIDE SEQUENCE [LARGE SCALE GENOMIC DNA]</scope>
    <source>
        <strain evidence="1 2">YIT 11816</strain>
    </source>
</reference>
<dbReference type="Proteomes" id="UP000004956">
    <property type="component" value="Unassembled WGS sequence"/>
</dbReference>
<name>H3KE63_9BURK</name>
<proteinExistence type="predicted"/>
<accession>H3KE63</accession>